<comment type="caution">
    <text evidence="1">The sequence shown here is derived from an EMBL/GenBank/DDBJ whole genome shotgun (WGS) entry which is preliminary data.</text>
</comment>
<dbReference type="EMBL" id="LAZR01004903">
    <property type="protein sequence ID" value="KKN04579.1"/>
    <property type="molecule type" value="Genomic_DNA"/>
</dbReference>
<dbReference type="AlphaFoldDB" id="A0A0F9MFB1"/>
<evidence type="ECO:0000313" key="1">
    <source>
        <dbReference type="EMBL" id="KKN04579.1"/>
    </source>
</evidence>
<accession>A0A0F9MFB1</accession>
<name>A0A0F9MFB1_9ZZZZ</name>
<proteinExistence type="predicted"/>
<protein>
    <submittedName>
        <fullName evidence="1">Uncharacterized protein</fullName>
    </submittedName>
</protein>
<reference evidence="1" key="1">
    <citation type="journal article" date="2015" name="Nature">
        <title>Complex archaea that bridge the gap between prokaryotes and eukaryotes.</title>
        <authorList>
            <person name="Spang A."/>
            <person name="Saw J.H."/>
            <person name="Jorgensen S.L."/>
            <person name="Zaremba-Niedzwiedzka K."/>
            <person name="Martijn J."/>
            <person name="Lind A.E."/>
            <person name="van Eijk R."/>
            <person name="Schleper C."/>
            <person name="Guy L."/>
            <person name="Ettema T.J."/>
        </authorList>
    </citation>
    <scope>NUCLEOTIDE SEQUENCE</scope>
</reference>
<sequence length="99" mass="11752">MKYKNEYKKKTNEILNNEVNLNEKFALIKNILNSLDQILEIFYPILEIFYSMEEAKTYYKNGTLDKLSELLFTVSHDCKKLTDPSFNSELYKKILNLSN</sequence>
<gene>
    <name evidence="1" type="ORF">LCGC14_1096020</name>
</gene>
<organism evidence="1">
    <name type="scientific">marine sediment metagenome</name>
    <dbReference type="NCBI Taxonomy" id="412755"/>
    <lineage>
        <taxon>unclassified sequences</taxon>
        <taxon>metagenomes</taxon>
        <taxon>ecological metagenomes</taxon>
    </lineage>
</organism>